<organism evidence="2">
    <name type="scientific">Puccinia triticina (isolate 1-1 / race 1 (BBBD))</name>
    <name type="common">Brown leaf rust fungus</name>
    <dbReference type="NCBI Taxonomy" id="630390"/>
    <lineage>
        <taxon>Eukaryota</taxon>
        <taxon>Fungi</taxon>
        <taxon>Dikarya</taxon>
        <taxon>Basidiomycota</taxon>
        <taxon>Pucciniomycotina</taxon>
        <taxon>Pucciniomycetes</taxon>
        <taxon>Pucciniales</taxon>
        <taxon>Pucciniaceae</taxon>
        <taxon>Puccinia</taxon>
    </lineage>
</organism>
<feature type="compositionally biased region" description="Polar residues" evidence="1">
    <location>
        <begin position="1"/>
        <end position="16"/>
    </location>
</feature>
<reference evidence="2" key="2">
    <citation type="submission" date="2016-05" db="EMBL/GenBank/DDBJ databases">
        <title>Comparative analysis highlights variable genome content of wheat rusts and divergence of the mating loci.</title>
        <authorList>
            <person name="Cuomo C.A."/>
            <person name="Bakkeren G."/>
            <person name="Szabo L."/>
            <person name="Khalil H."/>
            <person name="Joly D."/>
            <person name="Goldberg J."/>
            <person name="Young S."/>
            <person name="Zeng Q."/>
            <person name="Fellers J."/>
        </authorList>
    </citation>
    <scope>NUCLEOTIDE SEQUENCE [LARGE SCALE GENOMIC DNA]</scope>
    <source>
        <strain evidence="2">1-1 BBBD Race 1</strain>
    </source>
</reference>
<reference evidence="3" key="4">
    <citation type="submission" date="2025-05" db="UniProtKB">
        <authorList>
            <consortium name="EnsemblFungi"/>
        </authorList>
    </citation>
    <scope>IDENTIFICATION</scope>
    <source>
        <strain evidence="3">isolate 1-1 / race 1 (BBBD)</strain>
    </source>
</reference>
<dbReference type="EnsemblFungi" id="PTTG_31118-t43_1">
    <property type="protein sequence ID" value="PTTG_31118-t43_1-p1"/>
    <property type="gene ID" value="PTTG_31118"/>
</dbReference>
<evidence type="ECO:0000256" key="1">
    <source>
        <dbReference type="SAM" id="MobiDB-lite"/>
    </source>
</evidence>
<dbReference type="OrthoDB" id="10561963at2759"/>
<reference evidence="2" key="1">
    <citation type="submission" date="2009-11" db="EMBL/GenBank/DDBJ databases">
        <authorList>
            <consortium name="The Broad Institute Genome Sequencing Platform"/>
            <person name="Ward D."/>
            <person name="Feldgarden M."/>
            <person name="Earl A."/>
            <person name="Young S.K."/>
            <person name="Zeng Q."/>
            <person name="Koehrsen M."/>
            <person name="Alvarado L."/>
            <person name="Berlin A."/>
            <person name="Bochicchio J."/>
            <person name="Borenstein D."/>
            <person name="Chapman S.B."/>
            <person name="Chen Z."/>
            <person name="Engels R."/>
            <person name="Freedman E."/>
            <person name="Gellesch M."/>
            <person name="Goldberg J."/>
            <person name="Griggs A."/>
            <person name="Gujja S."/>
            <person name="Heilman E."/>
            <person name="Heiman D."/>
            <person name="Hepburn T."/>
            <person name="Howarth C."/>
            <person name="Jen D."/>
            <person name="Larson L."/>
            <person name="Lewis B."/>
            <person name="Mehta T."/>
            <person name="Park D."/>
            <person name="Pearson M."/>
            <person name="Roberts A."/>
            <person name="Saif S."/>
            <person name="Shea T."/>
            <person name="Shenoy N."/>
            <person name="Sisk P."/>
            <person name="Stolte C."/>
            <person name="Sykes S."/>
            <person name="Thomson T."/>
            <person name="Walk T."/>
            <person name="White J."/>
            <person name="Yandava C."/>
            <person name="Izard J."/>
            <person name="Baranova O.V."/>
            <person name="Blanton J.M."/>
            <person name="Tanner A.C."/>
            <person name="Dewhirst F.E."/>
            <person name="Haas B."/>
            <person name="Nusbaum C."/>
            <person name="Birren B."/>
        </authorList>
    </citation>
    <scope>NUCLEOTIDE SEQUENCE [LARGE SCALE GENOMIC DNA]</scope>
    <source>
        <strain evidence="2">1-1 BBBD Race 1</strain>
    </source>
</reference>
<feature type="compositionally biased region" description="Pro residues" evidence="1">
    <location>
        <begin position="21"/>
        <end position="34"/>
    </location>
</feature>
<dbReference type="Proteomes" id="UP000005240">
    <property type="component" value="Unassembled WGS sequence"/>
</dbReference>
<dbReference type="AlphaFoldDB" id="A0A180FX26"/>
<protein>
    <submittedName>
        <fullName evidence="2 3">Uncharacterized protein</fullName>
    </submittedName>
</protein>
<accession>A0A180FX26</accession>
<dbReference type="EMBL" id="ADAS02013800">
    <property type="protein sequence ID" value="OAV84709.1"/>
    <property type="molecule type" value="Genomic_DNA"/>
</dbReference>
<dbReference type="VEuPathDB" id="FungiDB:PTTG_31118"/>
<feature type="region of interest" description="Disordered" evidence="1">
    <location>
        <begin position="1"/>
        <end position="36"/>
    </location>
</feature>
<reference evidence="3 4" key="3">
    <citation type="journal article" date="2017" name="G3 (Bethesda)">
        <title>Comparative analysis highlights variable genome content of wheat rusts and divergence of the mating loci.</title>
        <authorList>
            <person name="Cuomo C.A."/>
            <person name="Bakkeren G."/>
            <person name="Khalil H.B."/>
            <person name="Panwar V."/>
            <person name="Joly D."/>
            <person name="Linning R."/>
            <person name="Sakthikumar S."/>
            <person name="Song X."/>
            <person name="Adiconis X."/>
            <person name="Fan L."/>
            <person name="Goldberg J.M."/>
            <person name="Levin J.Z."/>
            <person name="Young S."/>
            <person name="Zeng Q."/>
            <person name="Anikster Y."/>
            <person name="Bruce M."/>
            <person name="Wang M."/>
            <person name="Yin C."/>
            <person name="McCallum B."/>
            <person name="Szabo L.J."/>
            <person name="Hulbert S."/>
            <person name="Chen X."/>
            <person name="Fellers J.P."/>
        </authorList>
    </citation>
    <scope>NUCLEOTIDE SEQUENCE</scope>
    <source>
        <strain evidence="3">isolate 1-1 / race 1 (BBBD)</strain>
        <strain evidence="4">Isolate 1-1 / race 1 (BBBD)</strain>
    </source>
</reference>
<evidence type="ECO:0000313" key="4">
    <source>
        <dbReference type="Proteomes" id="UP000005240"/>
    </source>
</evidence>
<evidence type="ECO:0000313" key="3">
    <source>
        <dbReference type="EnsemblFungi" id="PTTG_31118-t43_1-p1"/>
    </source>
</evidence>
<dbReference type="STRING" id="630390.A0A180FX26"/>
<keyword evidence="4" id="KW-1185">Reference proteome</keyword>
<name>A0A180FX26_PUCT1</name>
<gene>
    <name evidence="2" type="ORF">PTTG_31118</name>
</gene>
<sequence>MIILKSASSKDPNTNVAAPLDPNPKQPITPPAPNTPSFILDDNTRAEVHAILTTFQGNLNRQKFKQAHLAVHAFIDCRAKSMHKRTPPPELPQFALVQSESSHAAWLKDIQNIWKLYYYRYMMSLGHVEYPLALLLLEIQKPSKFILSRWSNCIASAIQLTAQELAVKPAH</sequence>
<evidence type="ECO:0000313" key="2">
    <source>
        <dbReference type="EMBL" id="OAV84709.1"/>
    </source>
</evidence>
<proteinExistence type="predicted"/>